<protein>
    <submittedName>
        <fullName evidence="1">Uncharacterized protein</fullName>
    </submittedName>
</protein>
<gene>
    <name evidence="1" type="ORF">GDO81_010124</name>
</gene>
<dbReference type="Proteomes" id="UP000824782">
    <property type="component" value="Unassembled WGS sequence"/>
</dbReference>
<evidence type="ECO:0000313" key="1">
    <source>
        <dbReference type="EMBL" id="KAG8577280.1"/>
    </source>
</evidence>
<dbReference type="AlphaFoldDB" id="A0AAV7BX43"/>
<comment type="caution">
    <text evidence="1">The sequence shown here is derived from an EMBL/GenBank/DDBJ whole genome shotgun (WGS) entry which is preliminary data.</text>
</comment>
<accession>A0AAV7BX43</accession>
<keyword evidence="2" id="KW-1185">Reference proteome</keyword>
<reference evidence="1" key="1">
    <citation type="thesis" date="2020" institute="ProQuest LLC" country="789 East Eisenhower Parkway, Ann Arbor, MI, USA">
        <title>Comparative Genomics and Chromosome Evolution.</title>
        <authorList>
            <person name="Mudd A.B."/>
        </authorList>
    </citation>
    <scope>NUCLEOTIDE SEQUENCE</scope>
    <source>
        <strain evidence="1">237g6f4</strain>
        <tissue evidence="1">Blood</tissue>
    </source>
</reference>
<dbReference type="EMBL" id="WNYA01000004">
    <property type="protein sequence ID" value="KAG8577280.1"/>
    <property type="molecule type" value="Genomic_DNA"/>
</dbReference>
<sequence>MVELGPWRCCVLLLQAAPTYSTQSTCGWYVVAVGFSITLSVLLTAEQEALSSANNRDSAHQPWGPFCCCLSAACRSLLFPAAMDTKEERRKYIH</sequence>
<name>A0AAV7BX43_ENGPU</name>
<proteinExistence type="predicted"/>
<organism evidence="1 2">
    <name type="scientific">Engystomops pustulosus</name>
    <name type="common">Tungara frog</name>
    <name type="synonym">Physalaemus pustulosus</name>
    <dbReference type="NCBI Taxonomy" id="76066"/>
    <lineage>
        <taxon>Eukaryota</taxon>
        <taxon>Metazoa</taxon>
        <taxon>Chordata</taxon>
        <taxon>Craniata</taxon>
        <taxon>Vertebrata</taxon>
        <taxon>Euteleostomi</taxon>
        <taxon>Amphibia</taxon>
        <taxon>Batrachia</taxon>
        <taxon>Anura</taxon>
        <taxon>Neobatrachia</taxon>
        <taxon>Hyloidea</taxon>
        <taxon>Leptodactylidae</taxon>
        <taxon>Leiuperinae</taxon>
        <taxon>Engystomops</taxon>
    </lineage>
</organism>
<evidence type="ECO:0000313" key="2">
    <source>
        <dbReference type="Proteomes" id="UP000824782"/>
    </source>
</evidence>